<dbReference type="EMBL" id="BMZC01000002">
    <property type="protein sequence ID" value="GGZ52305.1"/>
    <property type="molecule type" value="Genomic_DNA"/>
</dbReference>
<evidence type="ECO:0000313" key="4">
    <source>
        <dbReference type="Proteomes" id="UP000622604"/>
    </source>
</evidence>
<reference evidence="3" key="1">
    <citation type="journal article" date="2014" name="Int. J. Syst. Evol. Microbiol.">
        <title>Complete genome sequence of Corynebacterium casei LMG S-19264T (=DSM 44701T), isolated from a smear-ripened cheese.</title>
        <authorList>
            <consortium name="US DOE Joint Genome Institute (JGI-PGF)"/>
            <person name="Walter F."/>
            <person name="Albersmeier A."/>
            <person name="Kalinowski J."/>
            <person name="Ruckert C."/>
        </authorList>
    </citation>
    <scope>NUCLEOTIDE SEQUENCE</scope>
    <source>
        <strain evidence="3">KCTC 32337</strain>
    </source>
</reference>
<protein>
    <submittedName>
        <fullName evidence="3">Uncharacterized protein</fullName>
    </submittedName>
</protein>
<keyword evidence="2" id="KW-0812">Transmembrane</keyword>
<accession>A0A8H9I722</accession>
<dbReference type="Proteomes" id="UP000622604">
    <property type="component" value="Unassembled WGS sequence"/>
</dbReference>
<feature type="transmembrane region" description="Helical" evidence="2">
    <location>
        <begin position="32"/>
        <end position="52"/>
    </location>
</feature>
<evidence type="ECO:0000256" key="2">
    <source>
        <dbReference type="SAM" id="Phobius"/>
    </source>
</evidence>
<feature type="region of interest" description="Disordered" evidence="1">
    <location>
        <begin position="89"/>
        <end position="246"/>
    </location>
</feature>
<dbReference type="AlphaFoldDB" id="A0A8H9I722"/>
<reference evidence="3" key="2">
    <citation type="submission" date="2020-09" db="EMBL/GenBank/DDBJ databases">
        <authorList>
            <person name="Sun Q."/>
            <person name="Kim S."/>
        </authorList>
    </citation>
    <scope>NUCLEOTIDE SEQUENCE</scope>
    <source>
        <strain evidence="3">KCTC 32337</strain>
    </source>
</reference>
<feature type="compositionally biased region" description="Low complexity" evidence="1">
    <location>
        <begin position="138"/>
        <end position="156"/>
    </location>
</feature>
<comment type="caution">
    <text evidence="3">The sequence shown here is derived from an EMBL/GenBank/DDBJ whole genome shotgun (WGS) entry which is preliminary data.</text>
</comment>
<proteinExistence type="predicted"/>
<organism evidence="3 4">
    <name type="scientific">Paraglaciecola chathamensis</name>
    <dbReference type="NCBI Taxonomy" id="368405"/>
    <lineage>
        <taxon>Bacteria</taxon>
        <taxon>Pseudomonadati</taxon>
        <taxon>Pseudomonadota</taxon>
        <taxon>Gammaproteobacteria</taxon>
        <taxon>Alteromonadales</taxon>
        <taxon>Alteromonadaceae</taxon>
        <taxon>Paraglaciecola</taxon>
    </lineage>
</organism>
<sequence length="308" mass="33457">MPIKDRVLTTEHYPMKVDFSPSLPPRPKPKTGTLWIILASVLLHLGILFLVAQTPHEIPNFDTSKDGEVKIKPITARLIFPPIEVPAEVESTPVDSLEPIDSPEPIDRPAITAPAPVSEPKATAQLEEPPAVEQTPDPVVAPEPEPEAVAETVPEPSKTEVAQPKTKSEASFMQQDPLAPPESSKKPTLAEGQEQTVADKVKGQLHNSTQQSIAELAAEEAARYRREQTSPSLLDKPELSQLTEDEKLEKENEILADCSSYTNKGVAILAGLTGGNIKCTTTNGAESFIQDRLNKSAHLPAMKDKKDK</sequence>
<evidence type="ECO:0000313" key="3">
    <source>
        <dbReference type="EMBL" id="GGZ52305.1"/>
    </source>
</evidence>
<evidence type="ECO:0000256" key="1">
    <source>
        <dbReference type="SAM" id="MobiDB-lite"/>
    </source>
</evidence>
<keyword evidence="2" id="KW-1133">Transmembrane helix</keyword>
<name>A0A8H9I722_9ALTE</name>
<keyword evidence="2" id="KW-0472">Membrane</keyword>
<gene>
    <name evidence="3" type="ORF">GCM10011274_07870</name>
</gene>